<evidence type="ECO:0000313" key="2">
    <source>
        <dbReference type="Proteomes" id="UP000315295"/>
    </source>
</evidence>
<dbReference type="AlphaFoldDB" id="A0A540N1K5"/>
<name>A0A540N1K5_MALBA</name>
<dbReference type="EMBL" id="VIEB01000131">
    <property type="protein sequence ID" value="TQE04931.1"/>
    <property type="molecule type" value="Genomic_DNA"/>
</dbReference>
<protein>
    <submittedName>
        <fullName evidence="1">Uncharacterized protein</fullName>
    </submittedName>
</protein>
<gene>
    <name evidence="1" type="ORF">C1H46_009402</name>
</gene>
<dbReference type="Proteomes" id="UP000315295">
    <property type="component" value="Unassembled WGS sequence"/>
</dbReference>
<evidence type="ECO:0000313" key="1">
    <source>
        <dbReference type="EMBL" id="TQE04931.1"/>
    </source>
</evidence>
<sequence length="55" mass="6150">MNNFSGGTCAEWNAIFLWKLYKLVVFKTNSAQQFYNLVLGNIRTSEAALGGVLIH</sequence>
<comment type="caution">
    <text evidence="1">The sequence shown here is derived from an EMBL/GenBank/DDBJ whole genome shotgun (WGS) entry which is preliminary data.</text>
</comment>
<proteinExistence type="predicted"/>
<keyword evidence="2" id="KW-1185">Reference proteome</keyword>
<accession>A0A540N1K5</accession>
<reference evidence="1 2" key="1">
    <citation type="journal article" date="2019" name="G3 (Bethesda)">
        <title>Sequencing of a Wild Apple (Malus baccata) Genome Unravels the Differences Between Cultivated and Wild Apple Species Regarding Disease Resistance and Cold Tolerance.</title>
        <authorList>
            <person name="Chen X."/>
        </authorList>
    </citation>
    <scope>NUCLEOTIDE SEQUENCE [LARGE SCALE GENOMIC DNA]</scope>
    <source>
        <strain evidence="2">cv. Shandingzi</strain>
        <tissue evidence="1">Leaves</tissue>
    </source>
</reference>
<organism evidence="1 2">
    <name type="scientific">Malus baccata</name>
    <name type="common">Siberian crab apple</name>
    <name type="synonym">Pyrus baccata</name>
    <dbReference type="NCBI Taxonomy" id="106549"/>
    <lineage>
        <taxon>Eukaryota</taxon>
        <taxon>Viridiplantae</taxon>
        <taxon>Streptophyta</taxon>
        <taxon>Embryophyta</taxon>
        <taxon>Tracheophyta</taxon>
        <taxon>Spermatophyta</taxon>
        <taxon>Magnoliopsida</taxon>
        <taxon>eudicotyledons</taxon>
        <taxon>Gunneridae</taxon>
        <taxon>Pentapetalae</taxon>
        <taxon>rosids</taxon>
        <taxon>fabids</taxon>
        <taxon>Rosales</taxon>
        <taxon>Rosaceae</taxon>
        <taxon>Amygdaloideae</taxon>
        <taxon>Maleae</taxon>
        <taxon>Malus</taxon>
    </lineage>
</organism>